<dbReference type="Proteomes" id="UP001209570">
    <property type="component" value="Unassembled WGS sequence"/>
</dbReference>
<dbReference type="SUPFAM" id="SSF54001">
    <property type="entry name" value="Cysteine proteinases"/>
    <property type="match status" value="1"/>
</dbReference>
<organism evidence="6 7">
    <name type="scientific">Pythium insidiosum</name>
    <name type="common">Pythiosis disease agent</name>
    <dbReference type="NCBI Taxonomy" id="114742"/>
    <lineage>
        <taxon>Eukaryota</taxon>
        <taxon>Sar</taxon>
        <taxon>Stramenopiles</taxon>
        <taxon>Oomycota</taxon>
        <taxon>Peronosporomycetes</taxon>
        <taxon>Pythiales</taxon>
        <taxon>Pythiaceae</taxon>
        <taxon>Pythium</taxon>
    </lineage>
</organism>
<dbReference type="PANTHER" id="PTHR31569">
    <property type="entry name" value="SWIM-TYPE DOMAIN-CONTAINING PROTEIN"/>
    <property type="match status" value="1"/>
</dbReference>
<dbReference type="InterPro" id="IPR048324">
    <property type="entry name" value="ZSWIM1-3_RNaseH-like"/>
</dbReference>
<feature type="domain" description="Ubiquitin-like protease family profile" evidence="5">
    <location>
        <begin position="457"/>
        <end position="634"/>
    </location>
</feature>
<sequence length="634" mass="72271">MADVGDSVMGGAGDSVDSVMAEADNNVMADSGVRSDEEYDEDAAGDSESNSDSASGSRAPQIDLADQLDKPVPVKVPRKVHASWSALFKYLEVYSLETNQALRCSNTVKGKLRNEEIAKTKAAKRGEAVRYIPVQDVLVEMIKRGENLTRKDVENMIYSFNTDMKKEDDETACLGVLSEFTSQNESNCASLDETSRHETGVISITSEFMGDMMLRFSEMVLVDCTHRTKKYKYQLMTLMIIDDNGEGQVVQHSLLERNADWHRVRALEHFERVNRDVAEKVQVIMVDKDLNDIKVLRMFFTRARIHICSFHVVKYLKEHVRKTTYGSISTGDRDTLVEWLRSMVHASTKAEYEELHATLHVMCEKIGFQKFFAYFQDNWDTYSMKPTMGMSETIRALIDDDLVRSQEYVTKRTRIGVYHNAFYDADMNQLLKFTKPFVAKSVQGEYALAQIETMGKLASLKSECEEVQKLTIWLRTGVPKLSFNGLPDEGADEIDSKFPNEQVPGVPCTYAAQYRTAKFLGIVEVQPRRRRGPKKCVPDDIKPRLQRAAADETTQLIIIPVNFTEYHWALILVKVQQQEVQFYDSLEEKAVLNTLEDLAHDLQSMMFDVHKKPFTRTKINNPRQWDGYSCGVFV</sequence>
<dbReference type="InterPro" id="IPR052579">
    <property type="entry name" value="Zinc_finger_SWIM"/>
</dbReference>
<evidence type="ECO:0000256" key="2">
    <source>
        <dbReference type="ARBA" id="ARBA00022670"/>
    </source>
</evidence>
<comment type="similarity">
    <text evidence="1">Belongs to the peptidase C48 family.</text>
</comment>
<dbReference type="PROSITE" id="PS50600">
    <property type="entry name" value="ULP_PROTEASE"/>
    <property type="match status" value="1"/>
</dbReference>
<keyword evidence="3" id="KW-0378">Hydrolase</keyword>
<dbReference type="InterPro" id="IPR003653">
    <property type="entry name" value="Peptidase_C48_C"/>
</dbReference>
<comment type="caution">
    <text evidence="6">The sequence shown here is derived from an EMBL/GenBank/DDBJ whole genome shotgun (WGS) entry which is preliminary data.</text>
</comment>
<evidence type="ECO:0000259" key="5">
    <source>
        <dbReference type="PROSITE" id="PS50600"/>
    </source>
</evidence>
<evidence type="ECO:0000256" key="1">
    <source>
        <dbReference type="ARBA" id="ARBA00005234"/>
    </source>
</evidence>
<dbReference type="GO" id="GO:0006508">
    <property type="term" value="P:proteolysis"/>
    <property type="evidence" value="ECO:0007669"/>
    <property type="project" value="UniProtKB-KW"/>
</dbReference>
<keyword evidence="7" id="KW-1185">Reference proteome</keyword>
<dbReference type="Gene3D" id="3.40.395.10">
    <property type="entry name" value="Adenoviral Proteinase, Chain A"/>
    <property type="match status" value="1"/>
</dbReference>
<dbReference type="EMBL" id="JAKCXM010000020">
    <property type="protein sequence ID" value="KAJ0407573.1"/>
    <property type="molecule type" value="Genomic_DNA"/>
</dbReference>
<accession>A0AAD5Q9T4</accession>
<evidence type="ECO:0000256" key="4">
    <source>
        <dbReference type="SAM" id="MobiDB-lite"/>
    </source>
</evidence>
<dbReference type="InterPro" id="IPR038765">
    <property type="entry name" value="Papain-like_cys_pep_sf"/>
</dbReference>
<name>A0AAD5Q9T4_PYTIN</name>
<dbReference type="Pfam" id="PF02902">
    <property type="entry name" value="Peptidase_C48"/>
    <property type="match status" value="1"/>
</dbReference>
<evidence type="ECO:0000256" key="3">
    <source>
        <dbReference type="ARBA" id="ARBA00022801"/>
    </source>
</evidence>
<dbReference type="GO" id="GO:0008234">
    <property type="term" value="F:cysteine-type peptidase activity"/>
    <property type="evidence" value="ECO:0007669"/>
    <property type="project" value="InterPro"/>
</dbReference>
<dbReference type="PANTHER" id="PTHR31569:SF4">
    <property type="entry name" value="SWIM-TYPE DOMAIN-CONTAINING PROTEIN"/>
    <property type="match status" value="1"/>
</dbReference>
<reference evidence="6" key="1">
    <citation type="submission" date="2021-12" db="EMBL/GenBank/DDBJ databases">
        <title>Prjna785345.</title>
        <authorList>
            <person name="Rujirawat T."/>
            <person name="Krajaejun T."/>
        </authorList>
    </citation>
    <scope>NUCLEOTIDE SEQUENCE</scope>
    <source>
        <strain evidence="6">Pi057C3</strain>
    </source>
</reference>
<evidence type="ECO:0000313" key="6">
    <source>
        <dbReference type="EMBL" id="KAJ0407573.1"/>
    </source>
</evidence>
<dbReference type="Pfam" id="PF21056">
    <property type="entry name" value="ZSWIM1-3_RNaseH-like"/>
    <property type="match status" value="1"/>
</dbReference>
<feature type="compositionally biased region" description="Low complexity" evidence="4">
    <location>
        <begin position="46"/>
        <end position="59"/>
    </location>
</feature>
<proteinExistence type="inferred from homology"/>
<protein>
    <recommendedName>
        <fullName evidence="5">Ubiquitin-like protease family profile domain-containing protein</fullName>
    </recommendedName>
</protein>
<feature type="region of interest" description="Disordered" evidence="4">
    <location>
        <begin position="1"/>
        <end position="70"/>
    </location>
</feature>
<evidence type="ECO:0000313" key="7">
    <source>
        <dbReference type="Proteomes" id="UP001209570"/>
    </source>
</evidence>
<keyword evidence="2" id="KW-0645">Protease</keyword>
<gene>
    <name evidence="6" type="ORF">P43SY_006891</name>
</gene>
<dbReference type="AlphaFoldDB" id="A0AAD5Q9T4"/>